<dbReference type="Gene3D" id="1.10.530.10">
    <property type="match status" value="1"/>
</dbReference>
<proteinExistence type="predicted"/>
<dbReference type="RefSeq" id="WP_141812190.1">
    <property type="nucleotide sequence ID" value="NZ_VFPG01000002.1"/>
</dbReference>
<dbReference type="SUPFAM" id="SSF53955">
    <property type="entry name" value="Lysozyme-like"/>
    <property type="match status" value="1"/>
</dbReference>
<comment type="caution">
    <text evidence="2">The sequence shown here is derived from an EMBL/GenBank/DDBJ whole genome shotgun (WGS) entry which is preliminary data.</text>
</comment>
<gene>
    <name evidence="2" type="ORF">FB390_5630</name>
</gene>
<evidence type="ECO:0000313" key="2">
    <source>
        <dbReference type="EMBL" id="TQM25478.1"/>
    </source>
</evidence>
<dbReference type="InterPro" id="IPR023346">
    <property type="entry name" value="Lysozyme-like_dom_sf"/>
</dbReference>
<dbReference type="AlphaFoldDB" id="A0A543EV70"/>
<protein>
    <submittedName>
        <fullName evidence="2">Transglycosylase-like protein with SLT domain</fullName>
    </submittedName>
</protein>
<dbReference type="InterPro" id="IPR008258">
    <property type="entry name" value="Transglycosylase_SLT_dom_1"/>
</dbReference>
<keyword evidence="3" id="KW-1185">Reference proteome</keyword>
<dbReference type="EMBL" id="VFPG01000002">
    <property type="protein sequence ID" value="TQM25478.1"/>
    <property type="molecule type" value="Genomic_DNA"/>
</dbReference>
<reference evidence="2 3" key="1">
    <citation type="submission" date="2019-06" db="EMBL/GenBank/DDBJ databases">
        <title>Sequencing the genomes of 1000 actinobacteria strains.</title>
        <authorList>
            <person name="Klenk H.-P."/>
        </authorList>
    </citation>
    <scope>NUCLEOTIDE SEQUENCE [LARGE SCALE GENOMIC DNA]</scope>
    <source>
        <strain evidence="2 3">DSM 103495</strain>
    </source>
</reference>
<dbReference type="OrthoDB" id="4629613at2"/>
<accession>A0A543EV70</accession>
<evidence type="ECO:0000313" key="3">
    <source>
        <dbReference type="Proteomes" id="UP000316331"/>
    </source>
</evidence>
<evidence type="ECO:0000259" key="1">
    <source>
        <dbReference type="Pfam" id="PF01464"/>
    </source>
</evidence>
<feature type="domain" description="Transglycosylase SLT" evidence="1">
    <location>
        <begin position="144"/>
        <end position="216"/>
    </location>
</feature>
<dbReference type="Proteomes" id="UP000316331">
    <property type="component" value="Unassembled WGS sequence"/>
</dbReference>
<dbReference type="Pfam" id="PF01464">
    <property type="entry name" value="SLT"/>
    <property type="match status" value="1"/>
</dbReference>
<name>A0A543EV70_9NOCA</name>
<sequence length="219" mass="22543">MPDRRLSTLRRNTTLREGLTFAVAAAGIVAVAASSAVSVADDSVPARVAVVAEQQPAAAPAPAPVVEAAPVAEVVPAPAPAPEAAPVPAPMPAPEPVPAPMPAPIPAPAPPVYENNLDGWIRQALDIMAANNIPGSYEGIHRNIMRESSGNPQAINLWDSNAAAGIPSKGLLQVIDPTFAAYHVAGTPFDVWDPVANIVAACNYAAHRYGSMDNVNSAY</sequence>
<organism evidence="2 3">
    <name type="scientific">Nocardia bhagyanarayanae</name>
    <dbReference type="NCBI Taxonomy" id="1215925"/>
    <lineage>
        <taxon>Bacteria</taxon>
        <taxon>Bacillati</taxon>
        <taxon>Actinomycetota</taxon>
        <taxon>Actinomycetes</taxon>
        <taxon>Mycobacteriales</taxon>
        <taxon>Nocardiaceae</taxon>
        <taxon>Nocardia</taxon>
    </lineage>
</organism>